<proteinExistence type="predicted"/>
<dbReference type="AlphaFoldDB" id="A0A6A6ECQ6"/>
<gene>
    <name evidence="1" type="ORF">K469DRAFT_684130</name>
</gene>
<name>A0A6A6ECQ6_9PEZI</name>
<dbReference type="EMBL" id="ML994622">
    <property type="protein sequence ID" value="KAF2188825.1"/>
    <property type="molecule type" value="Genomic_DNA"/>
</dbReference>
<sequence length="127" mass="14005">MIMDLVVARALKFWKFLVERCTAKANLVGHILLAGTMRTFTMLVYALATRAFCWSLFLASVSEPDLVTEELADSVTDESLWKEEEAVHVGATGGGCVASSSVDVMGDTLTRLTACWEFSKRSFRFNG</sequence>
<evidence type="ECO:0000313" key="2">
    <source>
        <dbReference type="Proteomes" id="UP000800200"/>
    </source>
</evidence>
<dbReference type="Proteomes" id="UP000800200">
    <property type="component" value="Unassembled WGS sequence"/>
</dbReference>
<organism evidence="1 2">
    <name type="scientific">Zopfia rhizophila CBS 207.26</name>
    <dbReference type="NCBI Taxonomy" id="1314779"/>
    <lineage>
        <taxon>Eukaryota</taxon>
        <taxon>Fungi</taxon>
        <taxon>Dikarya</taxon>
        <taxon>Ascomycota</taxon>
        <taxon>Pezizomycotina</taxon>
        <taxon>Dothideomycetes</taxon>
        <taxon>Dothideomycetes incertae sedis</taxon>
        <taxon>Zopfiaceae</taxon>
        <taxon>Zopfia</taxon>
    </lineage>
</organism>
<protein>
    <submittedName>
        <fullName evidence="1">Uncharacterized protein</fullName>
    </submittedName>
</protein>
<keyword evidence="2" id="KW-1185">Reference proteome</keyword>
<accession>A0A6A6ECQ6</accession>
<reference evidence="1" key="1">
    <citation type="journal article" date="2020" name="Stud. Mycol.">
        <title>101 Dothideomycetes genomes: a test case for predicting lifestyles and emergence of pathogens.</title>
        <authorList>
            <person name="Haridas S."/>
            <person name="Albert R."/>
            <person name="Binder M."/>
            <person name="Bloem J."/>
            <person name="Labutti K."/>
            <person name="Salamov A."/>
            <person name="Andreopoulos B."/>
            <person name="Baker S."/>
            <person name="Barry K."/>
            <person name="Bills G."/>
            <person name="Bluhm B."/>
            <person name="Cannon C."/>
            <person name="Castanera R."/>
            <person name="Culley D."/>
            <person name="Daum C."/>
            <person name="Ezra D."/>
            <person name="Gonzalez J."/>
            <person name="Henrissat B."/>
            <person name="Kuo A."/>
            <person name="Liang C."/>
            <person name="Lipzen A."/>
            <person name="Lutzoni F."/>
            <person name="Magnuson J."/>
            <person name="Mondo S."/>
            <person name="Nolan M."/>
            <person name="Ohm R."/>
            <person name="Pangilinan J."/>
            <person name="Park H.-J."/>
            <person name="Ramirez L."/>
            <person name="Alfaro M."/>
            <person name="Sun H."/>
            <person name="Tritt A."/>
            <person name="Yoshinaga Y."/>
            <person name="Zwiers L.-H."/>
            <person name="Turgeon B."/>
            <person name="Goodwin S."/>
            <person name="Spatafora J."/>
            <person name="Crous P."/>
            <person name="Grigoriev I."/>
        </authorList>
    </citation>
    <scope>NUCLEOTIDE SEQUENCE</scope>
    <source>
        <strain evidence="1">CBS 207.26</strain>
    </source>
</reference>
<evidence type="ECO:0000313" key="1">
    <source>
        <dbReference type="EMBL" id="KAF2188825.1"/>
    </source>
</evidence>